<evidence type="ECO:0000256" key="5">
    <source>
        <dbReference type="ARBA" id="ARBA00023125"/>
    </source>
</evidence>
<dbReference type="PANTHER" id="PTHR22993">
    <property type="entry name" value="FORMAMIDOPYRIMIDINE-DNA GLYCOSYLASE"/>
    <property type="match status" value="1"/>
</dbReference>
<reference evidence="12" key="1">
    <citation type="journal article" date="2019" name="Int. J. Syst. Evol. Microbiol.">
        <title>The Global Catalogue of Microorganisms (GCM) 10K type strain sequencing project: providing services to taxonomists for standard genome sequencing and annotation.</title>
        <authorList>
            <consortium name="The Broad Institute Genomics Platform"/>
            <consortium name="The Broad Institute Genome Sequencing Center for Infectious Disease"/>
            <person name="Wu L."/>
            <person name="Ma J."/>
        </authorList>
    </citation>
    <scope>NUCLEOTIDE SEQUENCE [LARGE SCALE GENOMIC DNA]</scope>
    <source>
        <strain evidence="12">CCM 8689</strain>
    </source>
</reference>
<keyword evidence="3" id="KW-0227">DNA damage</keyword>
<evidence type="ECO:0000256" key="3">
    <source>
        <dbReference type="ARBA" id="ARBA00022763"/>
    </source>
</evidence>
<keyword evidence="9" id="KW-0326">Glycosidase</keyword>
<dbReference type="PROSITE" id="PS51068">
    <property type="entry name" value="FPG_CAT"/>
    <property type="match status" value="1"/>
</dbReference>
<comment type="caution">
    <text evidence="11">The sequence shown here is derived from an EMBL/GenBank/DDBJ whole genome shotgun (WGS) entry which is preliminary data.</text>
</comment>
<dbReference type="Proteomes" id="UP001595792">
    <property type="component" value="Unassembled WGS sequence"/>
</dbReference>
<evidence type="ECO:0000256" key="6">
    <source>
        <dbReference type="ARBA" id="ARBA00023204"/>
    </source>
</evidence>
<name>A0ABV8NQL5_9SPHI</name>
<evidence type="ECO:0000256" key="4">
    <source>
        <dbReference type="ARBA" id="ARBA00022801"/>
    </source>
</evidence>
<proteinExistence type="inferred from homology"/>
<keyword evidence="6" id="KW-0234">DNA repair</keyword>
<evidence type="ECO:0000256" key="7">
    <source>
        <dbReference type="ARBA" id="ARBA00023239"/>
    </source>
</evidence>
<keyword evidence="8" id="KW-0511">Multifunctional enzyme</keyword>
<dbReference type="Gene3D" id="1.10.8.50">
    <property type="match status" value="1"/>
</dbReference>
<sequence length="257" mass="28922">MAELPDLTVFAQILNRRFKGKVISKLEVSLAKKINVSGRELKKNLENRELLQVTRAGKTLQLHFTGNQVLGLHLMLRGELVANAQDEPPRFQILGFYFEDGEGFSLIDMQKQATPTLNPKDTEVPDALEISEAEFLSLLAKKRTLIKTLLMDQHLIRGIGNSYADEILYHAGISPFSVAKAIPVKQAKILFRSIESVLNQAIEKIDKENGDELKGELRDFMQIHNAELKQTKKGEAIKSEKIGGRKSYYTDSQEIFG</sequence>
<accession>A0ABV8NQL5</accession>
<evidence type="ECO:0000256" key="8">
    <source>
        <dbReference type="ARBA" id="ARBA00023268"/>
    </source>
</evidence>
<dbReference type="InterPro" id="IPR015886">
    <property type="entry name" value="H2TH_FPG"/>
</dbReference>
<evidence type="ECO:0000256" key="2">
    <source>
        <dbReference type="ARBA" id="ARBA00009409"/>
    </source>
</evidence>
<evidence type="ECO:0000313" key="12">
    <source>
        <dbReference type="Proteomes" id="UP001595792"/>
    </source>
</evidence>
<dbReference type="PANTHER" id="PTHR22993:SF9">
    <property type="entry name" value="FORMAMIDOPYRIMIDINE-DNA GLYCOSYLASE"/>
    <property type="match status" value="1"/>
</dbReference>
<dbReference type="Pfam" id="PF06831">
    <property type="entry name" value="H2TH"/>
    <property type="match status" value="1"/>
</dbReference>
<dbReference type="SMART" id="SM00898">
    <property type="entry name" value="Fapy_DNA_glyco"/>
    <property type="match status" value="1"/>
</dbReference>
<evidence type="ECO:0000259" key="10">
    <source>
        <dbReference type="PROSITE" id="PS51068"/>
    </source>
</evidence>
<keyword evidence="5" id="KW-0238">DNA-binding</keyword>
<dbReference type="SUPFAM" id="SSF46946">
    <property type="entry name" value="S13-like H2TH domain"/>
    <property type="match status" value="1"/>
</dbReference>
<dbReference type="InterPro" id="IPR010979">
    <property type="entry name" value="Ribosomal_uS13-like_H2TH"/>
</dbReference>
<keyword evidence="4" id="KW-0378">Hydrolase</keyword>
<comment type="similarity">
    <text evidence="2">Belongs to the FPG family.</text>
</comment>
<dbReference type="InterPro" id="IPR035937">
    <property type="entry name" value="FPG_N"/>
</dbReference>
<dbReference type="RefSeq" id="WP_378961977.1">
    <property type="nucleotide sequence ID" value="NZ_JBHRXC010000016.1"/>
</dbReference>
<evidence type="ECO:0000313" key="11">
    <source>
        <dbReference type="EMBL" id="MFC4198148.1"/>
    </source>
</evidence>
<dbReference type="SUPFAM" id="SSF81624">
    <property type="entry name" value="N-terminal domain of MutM-like DNA repair proteins"/>
    <property type="match status" value="1"/>
</dbReference>
<dbReference type="EMBL" id="JBHSBY010000135">
    <property type="protein sequence ID" value="MFC4198148.1"/>
    <property type="molecule type" value="Genomic_DNA"/>
</dbReference>
<dbReference type="InterPro" id="IPR012319">
    <property type="entry name" value="FPG_cat"/>
</dbReference>
<evidence type="ECO:0000256" key="1">
    <source>
        <dbReference type="ARBA" id="ARBA00001668"/>
    </source>
</evidence>
<dbReference type="Gene3D" id="3.20.190.10">
    <property type="entry name" value="MutM-like, N-terminal"/>
    <property type="match status" value="1"/>
</dbReference>
<gene>
    <name evidence="11" type="ORF">ACFOUY_15695</name>
</gene>
<keyword evidence="12" id="KW-1185">Reference proteome</keyword>
<evidence type="ECO:0000256" key="9">
    <source>
        <dbReference type="ARBA" id="ARBA00023295"/>
    </source>
</evidence>
<comment type="catalytic activity">
    <reaction evidence="1">
        <text>Hydrolysis of DNA containing ring-opened 7-methylguanine residues, releasing 2,6-diamino-4-hydroxy-5-(N-methyl)formamidopyrimidine.</text>
        <dbReference type="EC" id="3.2.2.23"/>
    </reaction>
</comment>
<feature type="domain" description="Formamidopyrimidine-DNA glycosylase catalytic" evidence="10">
    <location>
        <begin position="2"/>
        <end position="113"/>
    </location>
</feature>
<dbReference type="Pfam" id="PF01149">
    <property type="entry name" value="Fapy_DNA_glyco"/>
    <property type="match status" value="1"/>
</dbReference>
<dbReference type="SMART" id="SM01232">
    <property type="entry name" value="H2TH"/>
    <property type="match status" value="1"/>
</dbReference>
<protein>
    <submittedName>
        <fullName evidence="11">DNA-formamidopyrimidine glycosylase family protein</fullName>
    </submittedName>
</protein>
<organism evidence="11 12">
    <name type="scientific">Pedobacter jamesrossensis</name>
    <dbReference type="NCBI Taxonomy" id="1908238"/>
    <lineage>
        <taxon>Bacteria</taxon>
        <taxon>Pseudomonadati</taxon>
        <taxon>Bacteroidota</taxon>
        <taxon>Sphingobacteriia</taxon>
        <taxon>Sphingobacteriales</taxon>
        <taxon>Sphingobacteriaceae</taxon>
        <taxon>Pedobacter</taxon>
    </lineage>
</organism>
<keyword evidence="7" id="KW-0456">Lyase</keyword>